<dbReference type="InterPro" id="IPR050565">
    <property type="entry name" value="LYPA1-2/EST-like"/>
</dbReference>
<organism evidence="4 5">
    <name type="scientific">Prochlorococcus marinus (strain MIT 9211)</name>
    <dbReference type="NCBI Taxonomy" id="93059"/>
    <lineage>
        <taxon>Bacteria</taxon>
        <taxon>Bacillati</taxon>
        <taxon>Cyanobacteriota</taxon>
        <taxon>Cyanophyceae</taxon>
        <taxon>Synechococcales</taxon>
        <taxon>Prochlorococcaceae</taxon>
        <taxon>Prochlorococcus</taxon>
    </lineage>
</organism>
<evidence type="ECO:0000313" key="4">
    <source>
        <dbReference type="EMBL" id="ABX08225.1"/>
    </source>
</evidence>
<keyword evidence="2" id="KW-0378">Hydrolase</keyword>
<dbReference type="PANTHER" id="PTHR10655:SF17">
    <property type="entry name" value="LYSOPHOSPHOLIPASE-LIKE PROTEIN 1"/>
    <property type="match status" value="1"/>
</dbReference>
<evidence type="ECO:0000256" key="2">
    <source>
        <dbReference type="ARBA" id="ARBA00022801"/>
    </source>
</evidence>
<dbReference type="InterPro" id="IPR029058">
    <property type="entry name" value="AB_hydrolase_fold"/>
</dbReference>
<evidence type="ECO:0000259" key="3">
    <source>
        <dbReference type="Pfam" id="PF02230"/>
    </source>
</evidence>
<comment type="similarity">
    <text evidence="1">Belongs to the AB hydrolase superfamily. AB hydrolase 2 family.</text>
</comment>
<dbReference type="OrthoDB" id="9801763at2"/>
<evidence type="ECO:0000313" key="5">
    <source>
        <dbReference type="Proteomes" id="UP000000788"/>
    </source>
</evidence>
<dbReference type="InterPro" id="IPR003140">
    <property type="entry name" value="PLipase/COase/thioEstase"/>
</dbReference>
<sequence length="201" mass="21983">MEEDLISVDFENATHRLILLHGWGADAEDLVPVGKALANQLSIGLQLICLRAPEHLSEGDGRQWYPLFPPDWSAVPDAIKKLQSRFQKNSFSSIPFSKTFLLGFSQGGAMALASGCAFPFAGLIGCSAYPHPDWLPQANTPPIFLTHGDNDELVPLEAAKKIFALAKQNNNQCDIYTFNGGHEIPQEAIDQISSFISSRCV</sequence>
<dbReference type="Proteomes" id="UP000000788">
    <property type="component" value="Chromosome"/>
</dbReference>
<dbReference type="GO" id="GO:0016787">
    <property type="term" value="F:hydrolase activity"/>
    <property type="evidence" value="ECO:0007669"/>
    <property type="project" value="UniProtKB-KW"/>
</dbReference>
<dbReference type="STRING" id="93059.P9211_02941"/>
<dbReference type="AlphaFoldDB" id="A9BDN9"/>
<gene>
    <name evidence="4" type="ordered locus">P9211_02941</name>
</gene>
<accession>A9BDN9</accession>
<dbReference type="eggNOG" id="COG0400">
    <property type="taxonomic scope" value="Bacteria"/>
</dbReference>
<feature type="domain" description="Phospholipase/carboxylesterase/thioesterase" evidence="3">
    <location>
        <begin position="11"/>
        <end position="197"/>
    </location>
</feature>
<proteinExistence type="inferred from homology"/>
<dbReference type="HOGENOM" id="CLU_049413_5_1_3"/>
<dbReference type="PANTHER" id="PTHR10655">
    <property type="entry name" value="LYSOPHOSPHOLIPASE-RELATED"/>
    <property type="match status" value="1"/>
</dbReference>
<dbReference type="EMBL" id="CP000878">
    <property type="protein sequence ID" value="ABX08225.1"/>
    <property type="molecule type" value="Genomic_DNA"/>
</dbReference>
<keyword evidence="5" id="KW-1185">Reference proteome</keyword>
<dbReference type="Pfam" id="PF02230">
    <property type="entry name" value="Abhydrolase_2"/>
    <property type="match status" value="1"/>
</dbReference>
<dbReference type="RefSeq" id="WP_012194850.1">
    <property type="nucleotide sequence ID" value="NC_009976.1"/>
</dbReference>
<evidence type="ECO:0000256" key="1">
    <source>
        <dbReference type="ARBA" id="ARBA00006499"/>
    </source>
</evidence>
<name>A9BDN9_PROM4</name>
<protein>
    <submittedName>
        <fullName evidence="4">Probable esterase</fullName>
    </submittedName>
</protein>
<dbReference type="Gene3D" id="3.40.50.1820">
    <property type="entry name" value="alpha/beta hydrolase"/>
    <property type="match status" value="1"/>
</dbReference>
<dbReference type="SUPFAM" id="SSF53474">
    <property type="entry name" value="alpha/beta-Hydrolases"/>
    <property type="match status" value="1"/>
</dbReference>
<dbReference type="KEGG" id="pmj:P9211_02941"/>
<reference evidence="4 5" key="1">
    <citation type="journal article" date="2007" name="PLoS Genet.">
        <title>Patterns and implications of gene gain and loss in the evolution of Prochlorococcus.</title>
        <authorList>
            <person name="Kettler G.C."/>
            <person name="Martiny A.C."/>
            <person name="Huang K."/>
            <person name="Zucker J."/>
            <person name="Coleman M.L."/>
            <person name="Rodrigue S."/>
            <person name="Chen F."/>
            <person name="Lapidus A."/>
            <person name="Ferriera S."/>
            <person name="Johnson J."/>
            <person name="Steglich C."/>
            <person name="Church G.M."/>
            <person name="Richardson P."/>
            <person name="Chisholm S.W."/>
        </authorList>
    </citation>
    <scope>NUCLEOTIDE SEQUENCE [LARGE SCALE GENOMIC DNA]</scope>
    <source>
        <strain evidence="5">MIT 9211</strain>
    </source>
</reference>